<dbReference type="Proteomes" id="UP000004038">
    <property type="component" value="Unassembled WGS sequence"/>
</dbReference>
<keyword evidence="1" id="KW-0732">Signal</keyword>
<dbReference type="InterPro" id="IPR019207">
    <property type="entry name" value="DUF2092"/>
</dbReference>
<evidence type="ECO:0000313" key="2">
    <source>
        <dbReference type="EMBL" id="EHK76728.1"/>
    </source>
</evidence>
<dbReference type="Gene3D" id="2.50.20.20">
    <property type="match status" value="1"/>
</dbReference>
<sequence>MKQQNVHADVVSRTRRRATGLAAAVIAVVLPHAPSRAQEPIDPDADSVLRAMTDQLQALGEQMNGPIMRQPGTAWRSYALISMLAVSAVAWPALARDGIDPEADRILATMSENLRAMPTLSVDYDADQEIVTLDGQKIQYSASGSIALDRAKGFRMKRMGPFAQAEVIFDSTTISLHDRITNAYAQLQSPGRSIEDATEELRATSELDAPGADLLASDPYAILTDGVTEGTVVGSAFVNGVECDHLAFRTDIVDWQIWISKGSKPLPLKYVITTKWMTGAPQYTLRLSKWNSDGIDTAQFKFAPPAAATKVEHVHADVTGELSLEEAAQ</sequence>
<organism evidence="2 3">
    <name type="scientific">Sinorhizobium meliloti CCNWSX0020</name>
    <dbReference type="NCBI Taxonomy" id="1107881"/>
    <lineage>
        <taxon>Bacteria</taxon>
        <taxon>Pseudomonadati</taxon>
        <taxon>Pseudomonadota</taxon>
        <taxon>Alphaproteobacteria</taxon>
        <taxon>Hyphomicrobiales</taxon>
        <taxon>Rhizobiaceae</taxon>
        <taxon>Sinorhizobium/Ensifer group</taxon>
        <taxon>Sinorhizobium</taxon>
    </lineage>
</organism>
<accession>H0G1Y4</accession>
<gene>
    <name evidence="2" type="ORF">SM0020_17372</name>
</gene>
<protein>
    <recommendedName>
        <fullName evidence="4">DUF2092 domain-containing protein</fullName>
    </recommendedName>
</protein>
<dbReference type="AlphaFoldDB" id="H0G1Y4"/>
<dbReference type="RefSeq" id="WP_003530466.1">
    <property type="nucleotide sequence ID" value="NZ_AGVV01000033.1"/>
</dbReference>
<evidence type="ECO:0000256" key="1">
    <source>
        <dbReference type="ARBA" id="ARBA00022729"/>
    </source>
</evidence>
<dbReference type="EMBL" id="AGVV01000033">
    <property type="protein sequence ID" value="EHK76728.1"/>
    <property type="molecule type" value="Genomic_DNA"/>
</dbReference>
<reference evidence="2 3" key="1">
    <citation type="journal article" date="2012" name="J. Bacteriol.">
        <title>Draft Genome Sequence of Sinorhizobium meliloti CCNWSX0020, a Nitrogen-Fixing Symbiont with Copper Tolerance Capability Isolated from Lead-Zinc Mine Tailings.</title>
        <authorList>
            <person name="Li Z."/>
            <person name="Ma Z."/>
            <person name="Hao X."/>
            <person name="Wei G."/>
        </authorList>
    </citation>
    <scope>NUCLEOTIDE SEQUENCE [LARGE SCALE GENOMIC DNA]</scope>
    <source>
        <strain evidence="2 3">CCNWSX0020</strain>
    </source>
</reference>
<proteinExistence type="predicted"/>
<dbReference type="InterPro" id="IPR029046">
    <property type="entry name" value="LolA/LolB/LppX"/>
</dbReference>
<evidence type="ECO:0008006" key="4">
    <source>
        <dbReference type="Google" id="ProtNLM"/>
    </source>
</evidence>
<name>H0G1Y4_RHIML</name>
<dbReference type="PATRIC" id="fig|1107881.3.peg.3534"/>
<dbReference type="Pfam" id="PF09865">
    <property type="entry name" value="DUF2092"/>
    <property type="match status" value="1"/>
</dbReference>
<dbReference type="SUPFAM" id="SSF89392">
    <property type="entry name" value="Prokaryotic lipoproteins and lipoprotein localization factors"/>
    <property type="match status" value="1"/>
</dbReference>
<evidence type="ECO:0000313" key="3">
    <source>
        <dbReference type="Proteomes" id="UP000004038"/>
    </source>
</evidence>